<keyword evidence="7" id="KW-1185">Reference proteome</keyword>
<dbReference type="SUPFAM" id="SSF51126">
    <property type="entry name" value="Pectin lyase-like"/>
    <property type="match status" value="1"/>
</dbReference>
<dbReference type="PANTHER" id="PTHR31339">
    <property type="entry name" value="PECTIN LYASE-RELATED"/>
    <property type="match status" value="1"/>
</dbReference>
<dbReference type="PANTHER" id="PTHR31339:SF9">
    <property type="entry name" value="PLASMIN AND FIBRONECTIN-BINDING PROTEIN A"/>
    <property type="match status" value="1"/>
</dbReference>
<dbReference type="Gene3D" id="2.160.20.10">
    <property type="entry name" value="Single-stranded right-handed beta-helix, Pectin lyase-like"/>
    <property type="match status" value="1"/>
</dbReference>
<evidence type="ECO:0000256" key="1">
    <source>
        <dbReference type="ARBA" id="ARBA00008834"/>
    </source>
</evidence>
<name>A0A545U9S9_9GAMM</name>
<evidence type="ECO:0000256" key="5">
    <source>
        <dbReference type="SAM" id="MobiDB-lite"/>
    </source>
</evidence>
<dbReference type="AlphaFoldDB" id="A0A545U9S9"/>
<dbReference type="InterPro" id="IPR011050">
    <property type="entry name" value="Pectin_lyase_fold/virulence"/>
</dbReference>
<keyword evidence="3 4" id="KW-0326">Glycosidase</keyword>
<dbReference type="InterPro" id="IPR000743">
    <property type="entry name" value="Glyco_hydro_28"/>
</dbReference>
<dbReference type="InterPro" id="IPR051801">
    <property type="entry name" value="GH28_Enzymes"/>
</dbReference>
<keyword evidence="2 4" id="KW-0378">Hydrolase</keyword>
<evidence type="ECO:0000313" key="7">
    <source>
        <dbReference type="Proteomes" id="UP000319732"/>
    </source>
</evidence>
<evidence type="ECO:0000256" key="3">
    <source>
        <dbReference type="ARBA" id="ARBA00023295"/>
    </source>
</evidence>
<reference evidence="6 7" key="1">
    <citation type="submission" date="2019-06" db="EMBL/GenBank/DDBJ databases">
        <title>Whole genome sequence for Cellvibrionaceae sp. R142.</title>
        <authorList>
            <person name="Wang G."/>
        </authorList>
    </citation>
    <scope>NUCLEOTIDE SEQUENCE [LARGE SCALE GENOMIC DNA]</scope>
    <source>
        <strain evidence="6 7">R142</strain>
    </source>
</reference>
<evidence type="ECO:0000256" key="2">
    <source>
        <dbReference type="ARBA" id="ARBA00022801"/>
    </source>
</evidence>
<dbReference type="SMART" id="SM00710">
    <property type="entry name" value="PbH1"/>
    <property type="match status" value="4"/>
</dbReference>
<evidence type="ECO:0000313" key="6">
    <source>
        <dbReference type="EMBL" id="TQV86221.1"/>
    </source>
</evidence>
<evidence type="ECO:0000256" key="4">
    <source>
        <dbReference type="RuleBase" id="RU361169"/>
    </source>
</evidence>
<comment type="caution">
    <text evidence="6">The sequence shown here is derived from an EMBL/GenBank/DDBJ whole genome shotgun (WGS) entry which is preliminary data.</text>
</comment>
<organism evidence="6 7">
    <name type="scientific">Exilibacterium tricleocarpae</name>
    <dbReference type="NCBI Taxonomy" id="2591008"/>
    <lineage>
        <taxon>Bacteria</taxon>
        <taxon>Pseudomonadati</taxon>
        <taxon>Pseudomonadota</taxon>
        <taxon>Gammaproteobacteria</taxon>
        <taxon>Cellvibrionales</taxon>
        <taxon>Cellvibrionaceae</taxon>
        <taxon>Exilibacterium</taxon>
    </lineage>
</organism>
<dbReference type="Pfam" id="PF00295">
    <property type="entry name" value="Glyco_hydro_28"/>
    <property type="match status" value="1"/>
</dbReference>
<dbReference type="InterPro" id="IPR012334">
    <property type="entry name" value="Pectin_lyas_fold"/>
</dbReference>
<dbReference type="GO" id="GO:0005975">
    <property type="term" value="P:carbohydrate metabolic process"/>
    <property type="evidence" value="ECO:0007669"/>
    <property type="project" value="InterPro"/>
</dbReference>
<comment type="similarity">
    <text evidence="1 4">Belongs to the glycosyl hydrolase 28 family.</text>
</comment>
<sequence>MSPSSALNRSFSAGSTAARCATGAGSWCPTQRVKRPRQEPGHFTICNAIKQKPATWPRTTRLSSPAWQAPMIAGTPGLQNPQRTLTEPAPKPTYFRSNTTMSDLRRRELLKHSCVLFGLAATGCTGHLASSIPAATAAPWRRAQQIVEGIQAPVITGRDYDIRAFGARPGAGSDSLPAIKNAIAACNAAGGGRVVVPAGLWRLDGPIHLQSDMALHLERGAHIRFSGDREFYKPLVRTRWEGTEVYNYSPMIFGNGLRNVAITGPGIIDGQGAANFLPWRKKQKADKNRLRQMGHDGVPVEQRVFGDGHWLRPQFVQFYNCRQVLIDGPTLIDSPFWVMHLVYCDQAIVRNVTVNSTHINSDGVDPDSSTNVLIENCNFNVGDDGVAIKSGRDQDGWRVGRPSRNIVVRNCEYTGNTGGGMAIGSEMSGGVSDVYVENYKIPRSNHALYFKSNLDRGGNISNIHIRDIQAERAASVIIFTNDYHGYRGGNHPPRFENVSIRNVNCREARVGLHIIGHPRAPVRNIALEDVIIGRAEIPMQIRDIENLSFDNVQINGLTQEVVDIKFTEKPVKLRY</sequence>
<proteinExistence type="inferred from homology"/>
<accession>A0A545U9S9</accession>
<dbReference type="GO" id="GO:0004650">
    <property type="term" value="F:polygalacturonase activity"/>
    <property type="evidence" value="ECO:0007669"/>
    <property type="project" value="InterPro"/>
</dbReference>
<protein>
    <submittedName>
        <fullName evidence="6">Glycoside hydrolase family 28 protein</fullName>
    </submittedName>
</protein>
<gene>
    <name evidence="6" type="ORF">FKG94_01325</name>
</gene>
<feature type="region of interest" description="Disordered" evidence="5">
    <location>
        <begin position="73"/>
        <end position="97"/>
    </location>
</feature>
<dbReference type="InterPro" id="IPR006626">
    <property type="entry name" value="PbH1"/>
</dbReference>
<dbReference type="Proteomes" id="UP000319732">
    <property type="component" value="Unassembled WGS sequence"/>
</dbReference>
<dbReference type="OrthoDB" id="9795222at2"/>
<dbReference type="EMBL" id="VHSG01000002">
    <property type="protein sequence ID" value="TQV86221.1"/>
    <property type="molecule type" value="Genomic_DNA"/>
</dbReference>